<dbReference type="Gene3D" id="1.10.1780.10">
    <property type="entry name" value="Clp, N-terminal domain"/>
    <property type="match status" value="1"/>
</dbReference>
<dbReference type="InterPro" id="IPR028299">
    <property type="entry name" value="ClpA/B_CS2"/>
</dbReference>
<comment type="similarity">
    <text evidence="9">Belongs to the ClpA/ClpB family.</text>
</comment>
<dbReference type="CDD" id="cd00009">
    <property type="entry name" value="AAA"/>
    <property type="match status" value="1"/>
</dbReference>
<keyword evidence="2" id="KW-0150">Chloroplast</keyword>
<reference evidence="12" key="1">
    <citation type="submission" date="2023-10" db="EMBL/GenBank/DDBJ databases">
        <authorList>
            <person name="Chen Y."/>
            <person name="Shah S."/>
            <person name="Dougan E. K."/>
            <person name="Thang M."/>
            <person name="Chan C."/>
        </authorList>
    </citation>
    <scope>NUCLEOTIDE SEQUENCE [LARGE SCALE GENOMIC DNA]</scope>
</reference>
<accession>A0ABN9YAV7</accession>
<keyword evidence="13" id="KW-1185">Reference proteome</keyword>
<dbReference type="SMART" id="SM00382">
    <property type="entry name" value="AAA"/>
    <property type="match status" value="2"/>
</dbReference>
<dbReference type="PROSITE" id="PS00870">
    <property type="entry name" value="CLPAB_1"/>
    <property type="match status" value="1"/>
</dbReference>
<keyword evidence="6 9" id="KW-0067">ATP-binding</keyword>
<dbReference type="CDD" id="cd19499">
    <property type="entry name" value="RecA-like_ClpB_Hsp104-like"/>
    <property type="match status" value="1"/>
</dbReference>
<dbReference type="InterPro" id="IPR003959">
    <property type="entry name" value="ATPase_AAA_core"/>
</dbReference>
<organism evidence="12 13">
    <name type="scientific">Prorocentrum cordatum</name>
    <dbReference type="NCBI Taxonomy" id="2364126"/>
    <lineage>
        <taxon>Eukaryota</taxon>
        <taxon>Sar</taxon>
        <taxon>Alveolata</taxon>
        <taxon>Dinophyceae</taxon>
        <taxon>Prorocentrales</taxon>
        <taxon>Prorocentraceae</taxon>
        <taxon>Prorocentrum</taxon>
    </lineage>
</organism>
<dbReference type="Pfam" id="PF17871">
    <property type="entry name" value="AAA_lid_9"/>
    <property type="match status" value="1"/>
</dbReference>
<dbReference type="InterPro" id="IPR036628">
    <property type="entry name" value="Clp_N_dom_sf"/>
</dbReference>
<dbReference type="Gene3D" id="3.40.50.300">
    <property type="entry name" value="P-loop containing nucleotide triphosphate hydrolases"/>
    <property type="match status" value="2"/>
</dbReference>
<dbReference type="Proteomes" id="UP001189429">
    <property type="component" value="Unassembled WGS sequence"/>
</dbReference>
<evidence type="ECO:0000256" key="6">
    <source>
        <dbReference type="ARBA" id="ARBA00022840"/>
    </source>
</evidence>
<dbReference type="SMART" id="SM01086">
    <property type="entry name" value="ClpB_D2-small"/>
    <property type="match status" value="1"/>
</dbReference>
<dbReference type="PRINTS" id="PR00300">
    <property type="entry name" value="CLPPROTEASEA"/>
</dbReference>
<protein>
    <recommendedName>
        <fullName evidence="11">Clp R domain-containing protein</fullName>
    </recommendedName>
</protein>
<keyword evidence="5 9" id="KW-0547">Nucleotide-binding</keyword>
<dbReference type="Pfam" id="PF00004">
    <property type="entry name" value="AAA"/>
    <property type="match status" value="1"/>
</dbReference>
<evidence type="ECO:0000259" key="11">
    <source>
        <dbReference type="PROSITE" id="PS51903"/>
    </source>
</evidence>
<dbReference type="Pfam" id="PF02861">
    <property type="entry name" value="Clp_N"/>
    <property type="match status" value="1"/>
</dbReference>
<evidence type="ECO:0000256" key="3">
    <source>
        <dbReference type="ARBA" id="ARBA00022640"/>
    </source>
</evidence>
<dbReference type="Gene3D" id="4.10.860.10">
    <property type="entry name" value="UVR domain"/>
    <property type="match status" value="1"/>
</dbReference>
<keyword evidence="7 9" id="KW-0143">Chaperone</keyword>
<dbReference type="InterPro" id="IPR027417">
    <property type="entry name" value="P-loop_NTPase"/>
</dbReference>
<name>A0ABN9YAV7_9DINO</name>
<feature type="region of interest" description="Disordered" evidence="10">
    <location>
        <begin position="974"/>
        <end position="999"/>
    </location>
</feature>
<evidence type="ECO:0000256" key="5">
    <source>
        <dbReference type="ARBA" id="ARBA00022741"/>
    </source>
</evidence>
<comment type="subcellular location">
    <subcellularLocation>
        <location evidence="1">Plastid</location>
        <location evidence="1">Chloroplast</location>
    </subcellularLocation>
</comment>
<evidence type="ECO:0000313" key="12">
    <source>
        <dbReference type="EMBL" id="CAK0909859.1"/>
    </source>
</evidence>
<evidence type="ECO:0000256" key="2">
    <source>
        <dbReference type="ARBA" id="ARBA00022528"/>
    </source>
</evidence>
<feature type="compositionally biased region" description="Low complexity" evidence="10">
    <location>
        <begin position="249"/>
        <end position="270"/>
    </location>
</feature>
<dbReference type="InterPro" id="IPR004176">
    <property type="entry name" value="Clp_R_N"/>
</dbReference>
<feature type="compositionally biased region" description="Acidic residues" evidence="10">
    <location>
        <begin position="974"/>
        <end position="993"/>
    </location>
</feature>
<dbReference type="PROSITE" id="PS00871">
    <property type="entry name" value="CLPAB_2"/>
    <property type="match status" value="1"/>
</dbReference>
<evidence type="ECO:0000256" key="7">
    <source>
        <dbReference type="ARBA" id="ARBA00023186"/>
    </source>
</evidence>
<sequence length="1025" mass="111101">MDLDPIDGVTPLVVAAKAGTIQVWNTRHPALAVKAGDRIHEVNGVRSDTSQIISTLKESTSWRIVLQRPRELVLNLVKKQSTAPGAQPAVARRAMMFERFTEKTIKAVMMAQAESRRLGQDHVGTEMLVVGVVAEGSDVGFRALEHLGVSFADARLKLELVVDSSTSGGAKLEIPFTSGAKKVLEESIECARAQGSSSVGTAHLLRAVLGQQEGNGTKLLGLLLGCDDAEAAREKVAAALEREEQAQKSSARSSAPTAGSAGAARASPPADDVDLTQTLKYSKDLTQMAREGKMDPLIGREEELKRTVRILGRRSKNNPVLVGEPGVGKTSIAEGLAQSIVSGRVPSTLKDKRVVQLDLALLLAGTRYRGDFEERLRAVIKEVSESNRRVILVIDEVHTLVGAGGSGAEGGGIDAANLLKPALARGELQCIGATTLDEYRKYIEKDPALERRFQPVNVPEPTQEEAVLILEGLASKYERHHQLRYTPEALAAAVKLASQYISDRFLPDKAIDVMDEAGSKVRQQLYQEAADGQTAAELWAARQEIESVQSQKKAAIASERYDEAQQLKVREVELSERLSYLKHAQSGGHAPGAQELLDELRGIKAQMRQLVDAECFGEAHELKIRENNLMKRLSKIEGLDSTSALEAADRLVTPEDMAEVVSTWTGIAVETVGASESRRLMGLERRLHKTIVGQGEAVSAVSRALRRARAGLRNPDKPIASFMFCGPTGVGKTHVCKTLASTFFGSVDSMIRLDMSEFMEKHTVSKLIGAPPGYVGYSDGGTMTEAVRRQPYSLVLFDEVEKAHPDVFNIMLQLLDDGRLTDSQGRTVSFANTLVVMTSNLGSRSVQKGAGGSFGLGFGAADDEEEESYAAMKELVMDDMKSFFRPEFINRLDEVVVFRSLTKDDVRAIAEVEFQNVLARLGERDLDVTLTQAFKDRVVELGYDPAMGARPLRRAISNMMEDTLAEYLLEAAGAEEDEEEDAARDSEAEDDSQDAPAVRQAVVLDLDGATGKATVVQSSGSTVAV</sequence>
<keyword evidence="4 8" id="KW-0677">Repeat</keyword>
<evidence type="ECO:0000256" key="4">
    <source>
        <dbReference type="ARBA" id="ARBA00022737"/>
    </source>
</evidence>
<dbReference type="InterPro" id="IPR003593">
    <property type="entry name" value="AAA+_ATPase"/>
</dbReference>
<evidence type="ECO:0000256" key="8">
    <source>
        <dbReference type="PROSITE-ProRule" id="PRU01251"/>
    </source>
</evidence>
<dbReference type="InterPro" id="IPR001270">
    <property type="entry name" value="ClpA/B"/>
</dbReference>
<comment type="caution">
    <text evidence="12">The sequence shown here is derived from an EMBL/GenBank/DDBJ whole genome shotgun (WGS) entry which is preliminary data.</text>
</comment>
<dbReference type="Pfam" id="PF07724">
    <property type="entry name" value="AAA_2"/>
    <property type="match status" value="1"/>
</dbReference>
<dbReference type="SUPFAM" id="SSF52540">
    <property type="entry name" value="P-loop containing nucleoside triphosphate hydrolases"/>
    <property type="match status" value="2"/>
</dbReference>
<keyword evidence="3" id="KW-0934">Plastid</keyword>
<dbReference type="Gene3D" id="1.10.8.60">
    <property type="match status" value="2"/>
</dbReference>
<dbReference type="PANTHER" id="PTHR11638:SF155">
    <property type="entry name" value="CHAPERONE PROTEIN CLPC1, CHLOROPLASTIC-LIKE"/>
    <property type="match status" value="1"/>
</dbReference>
<evidence type="ECO:0000256" key="1">
    <source>
        <dbReference type="ARBA" id="ARBA00004229"/>
    </source>
</evidence>
<evidence type="ECO:0000256" key="9">
    <source>
        <dbReference type="RuleBase" id="RU004432"/>
    </source>
</evidence>
<dbReference type="SUPFAM" id="SSF81923">
    <property type="entry name" value="Double Clp-N motif"/>
    <property type="match status" value="1"/>
</dbReference>
<dbReference type="InterPro" id="IPR019489">
    <property type="entry name" value="Clp_ATPase_C"/>
</dbReference>
<dbReference type="PROSITE" id="PS51903">
    <property type="entry name" value="CLP_R"/>
    <property type="match status" value="1"/>
</dbReference>
<dbReference type="PANTHER" id="PTHR11638">
    <property type="entry name" value="ATP-DEPENDENT CLP PROTEASE"/>
    <property type="match status" value="1"/>
</dbReference>
<dbReference type="InterPro" id="IPR018368">
    <property type="entry name" value="ClpA/B_CS1"/>
</dbReference>
<dbReference type="Pfam" id="PF10431">
    <property type="entry name" value="ClpB_D2-small"/>
    <property type="match status" value="1"/>
</dbReference>
<evidence type="ECO:0000256" key="10">
    <source>
        <dbReference type="SAM" id="MobiDB-lite"/>
    </source>
</evidence>
<feature type="region of interest" description="Disordered" evidence="10">
    <location>
        <begin position="239"/>
        <end position="274"/>
    </location>
</feature>
<dbReference type="InterPro" id="IPR041546">
    <property type="entry name" value="ClpA/ClpB_AAA_lid"/>
</dbReference>
<dbReference type="InterPro" id="IPR050130">
    <property type="entry name" value="ClpA_ClpB"/>
</dbReference>
<feature type="domain" description="Clp R" evidence="11">
    <location>
        <begin position="97"/>
        <end position="243"/>
    </location>
</feature>
<proteinExistence type="inferred from homology"/>
<dbReference type="EMBL" id="CAUYUJ010022281">
    <property type="protein sequence ID" value="CAK0909859.1"/>
    <property type="molecule type" value="Genomic_DNA"/>
</dbReference>
<gene>
    <name evidence="12" type="ORF">PCOR1329_LOCUS84172</name>
</gene>
<evidence type="ECO:0000313" key="13">
    <source>
        <dbReference type="Proteomes" id="UP001189429"/>
    </source>
</evidence>